<evidence type="ECO:0000313" key="5">
    <source>
        <dbReference type="Proteomes" id="UP000630445"/>
    </source>
</evidence>
<feature type="region of interest" description="Disordered" evidence="1">
    <location>
        <begin position="34"/>
        <end position="53"/>
    </location>
</feature>
<dbReference type="EMBL" id="JACBAF010001800">
    <property type="protein sequence ID" value="KAF7173091.1"/>
    <property type="molecule type" value="Genomic_DNA"/>
</dbReference>
<dbReference type="Proteomes" id="UP000662466">
    <property type="component" value="Unassembled WGS sequence"/>
</dbReference>
<evidence type="ECO:0000313" key="4">
    <source>
        <dbReference type="EMBL" id="KAF7173091.1"/>
    </source>
</evidence>
<keyword evidence="2" id="KW-0732">Signal</keyword>
<dbReference type="AlphaFoldDB" id="A0A8H6NZS4"/>
<feature type="signal peptide" evidence="2">
    <location>
        <begin position="1"/>
        <end position="18"/>
    </location>
</feature>
<feature type="chain" id="PRO_5036266555" evidence="2">
    <location>
        <begin position="19"/>
        <end position="192"/>
    </location>
</feature>
<gene>
    <name evidence="3" type="ORF">CNMCM5793_004874</name>
    <name evidence="4" type="ORF">CNMCM6106_007244</name>
</gene>
<name>A0A8H6NZS4_9EURO</name>
<keyword evidence="5" id="KW-1185">Reference proteome</keyword>
<protein>
    <submittedName>
        <fullName evidence="3">Uncharacterized protein</fullName>
    </submittedName>
</protein>
<dbReference type="EMBL" id="JACBAD010002129">
    <property type="protein sequence ID" value="KAF7113819.1"/>
    <property type="molecule type" value="Genomic_DNA"/>
</dbReference>
<comment type="caution">
    <text evidence="3">The sequence shown here is derived from an EMBL/GenBank/DDBJ whole genome shotgun (WGS) entry which is preliminary data.</text>
</comment>
<accession>A0A8H6NZS4</accession>
<dbReference type="OrthoDB" id="3231004at2759"/>
<reference evidence="3" key="1">
    <citation type="submission" date="2020-06" db="EMBL/GenBank/DDBJ databases">
        <title>Draft genome sequences of strains closely related to Aspergillus parafelis and Aspergillus hiratsukae.</title>
        <authorList>
            <person name="Dos Santos R.A.C."/>
            <person name="Rivero-Menendez O."/>
            <person name="Steenwyk J.L."/>
            <person name="Mead M.E."/>
            <person name="Goldman G.H."/>
            <person name="Alastruey-Izquierdo A."/>
            <person name="Rokas A."/>
        </authorList>
    </citation>
    <scope>NUCLEOTIDE SEQUENCE</scope>
    <source>
        <strain evidence="3">CNM-CM5793</strain>
        <strain evidence="4">CNM-CM6106</strain>
    </source>
</reference>
<evidence type="ECO:0000256" key="2">
    <source>
        <dbReference type="SAM" id="SignalP"/>
    </source>
</evidence>
<evidence type="ECO:0000313" key="3">
    <source>
        <dbReference type="EMBL" id="KAF7113819.1"/>
    </source>
</evidence>
<proteinExistence type="predicted"/>
<organism evidence="3 5">
    <name type="scientific">Aspergillus hiratsukae</name>
    <dbReference type="NCBI Taxonomy" id="1194566"/>
    <lineage>
        <taxon>Eukaryota</taxon>
        <taxon>Fungi</taxon>
        <taxon>Dikarya</taxon>
        <taxon>Ascomycota</taxon>
        <taxon>Pezizomycotina</taxon>
        <taxon>Eurotiomycetes</taxon>
        <taxon>Eurotiomycetidae</taxon>
        <taxon>Eurotiales</taxon>
        <taxon>Aspergillaceae</taxon>
        <taxon>Aspergillus</taxon>
        <taxon>Aspergillus subgen. Fumigati</taxon>
    </lineage>
</organism>
<sequence>MSLHKLLLLIFLTFFASAVPFDSQRTNTQLIFFQPSDPQPAHSDPGNPHQDDLKRPEVQLALDDSSCSKWYEFYGKGKWTFTKVQWCFQQKGSTTVIIQEQAEAQYMWGPAWYYAKNETLSWKTSGNVGNKNFDSGKDSNDGTAAKKQIAEIKPGLHPGKSYTVRLNYYQEGPYWDAKNAIDEEATFEICLC</sequence>
<evidence type="ECO:0000256" key="1">
    <source>
        <dbReference type="SAM" id="MobiDB-lite"/>
    </source>
</evidence>
<dbReference type="Proteomes" id="UP000630445">
    <property type="component" value="Unassembled WGS sequence"/>
</dbReference>